<dbReference type="HAMAP" id="MF_00107">
    <property type="entry name" value="IspF"/>
    <property type="match status" value="1"/>
</dbReference>
<keyword evidence="7" id="KW-0456">Lyase</keyword>
<evidence type="ECO:0000256" key="6">
    <source>
        <dbReference type="ARBA" id="ARBA00023229"/>
    </source>
</evidence>
<dbReference type="InterPro" id="IPR020555">
    <property type="entry name" value="MECDP_synthase_CS"/>
</dbReference>
<comment type="pathway">
    <text evidence="3">Isoprenoid biosynthesis; isopentenyl diphosphate biosynthesis via DXP pathway; isopentenyl diphosphate from 1-deoxy-D-xylulose 5-phosphate: step 4/6.</text>
</comment>
<dbReference type="PROSITE" id="PS01350">
    <property type="entry name" value="ISPF"/>
    <property type="match status" value="1"/>
</dbReference>
<evidence type="ECO:0000313" key="10">
    <source>
        <dbReference type="EMBL" id="SUZ80333.1"/>
    </source>
</evidence>
<evidence type="ECO:0000259" key="9">
    <source>
        <dbReference type="Pfam" id="PF02542"/>
    </source>
</evidence>
<name>A0A381QS16_9ZZZZ</name>
<comment type="catalytic activity">
    <reaction evidence="1">
        <text>4-CDP-2-C-methyl-D-erythritol 2-phosphate = 2-C-methyl-D-erythritol 2,4-cyclic diphosphate + CMP</text>
        <dbReference type="Rhea" id="RHEA:23864"/>
        <dbReference type="ChEBI" id="CHEBI:57919"/>
        <dbReference type="ChEBI" id="CHEBI:58483"/>
        <dbReference type="ChEBI" id="CHEBI:60377"/>
        <dbReference type="EC" id="4.6.1.12"/>
    </reaction>
</comment>
<feature type="compositionally biased region" description="Polar residues" evidence="8">
    <location>
        <begin position="1"/>
        <end position="13"/>
    </location>
</feature>
<organism evidence="10">
    <name type="scientific">marine metagenome</name>
    <dbReference type="NCBI Taxonomy" id="408172"/>
    <lineage>
        <taxon>unclassified sequences</taxon>
        <taxon>metagenomes</taxon>
        <taxon>ecological metagenomes</taxon>
    </lineage>
</organism>
<evidence type="ECO:0000256" key="7">
    <source>
        <dbReference type="ARBA" id="ARBA00023239"/>
    </source>
</evidence>
<accession>A0A381QS16</accession>
<feature type="domain" description="2-C-methyl-D-erythritol 2,4-cyclodiphosphate synthase" evidence="9">
    <location>
        <begin position="13"/>
        <end position="165"/>
    </location>
</feature>
<keyword evidence="6" id="KW-0414">Isoprene biosynthesis</keyword>
<gene>
    <name evidence="10" type="ORF">METZ01_LOCUS33187</name>
</gene>
<dbReference type="AlphaFoldDB" id="A0A381QS16"/>
<evidence type="ECO:0000256" key="8">
    <source>
        <dbReference type="SAM" id="MobiDB-lite"/>
    </source>
</evidence>
<keyword evidence="5" id="KW-0479">Metal-binding</keyword>
<comment type="cofactor">
    <cofactor evidence="2">
        <name>a divalent metal cation</name>
        <dbReference type="ChEBI" id="CHEBI:60240"/>
    </cofactor>
</comment>
<evidence type="ECO:0000256" key="1">
    <source>
        <dbReference type="ARBA" id="ARBA00000200"/>
    </source>
</evidence>
<evidence type="ECO:0000256" key="4">
    <source>
        <dbReference type="ARBA" id="ARBA00012579"/>
    </source>
</evidence>
<dbReference type="UniPathway" id="UPA00056">
    <property type="reaction ID" value="UER00095"/>
</dbReference>
<evidence type="ECO:0000256" key="5">
    <source>
        <dbReference type="ARBA" id="ARBA00022723"/>
    </source>
</evidence>
<dbReference type="EMBL" id="UINC01001423">
    <property type="protein sequence ID" value="SUZ80333.1"/>
    <property type="molecule type" value="Genomic_DNA"/>
</dbReference>
<dbReference type="CDD" id="cd00554">
    <property type="entry name" value="MECDP_synthase"/>
    <property type="match status" value="1"/>
</dbReference>
<dbReference type="GO" id="GO:0019288">
    <property type="term" value="P:isopentenyl diphosphate biosynthetic process, methylerythritol 4-phosphate pathway"/>
    <property type="evidence" value="ECO:0007669"/>
    <property type="project" value="UniProtKB-UniPathway"/>
</dbReference>
<protein>
    <recommendedName>
        <fullName evidence="4">2-C-methyl-D-erythritol 2,4-cyclodiphosphate synthase</fullName>
        <ecNumber evidence="4">4.6.1.12</ecNumber>
    </recommendedName>
</protein>
<dbReference type="Gene3D" id="3.30.1330.50">
    <property type="entry name" value="2-C-methyl-D-erythritol 2,4-cyclodiphosphate synthase"/>
    <property type="match status" value="1"/>
</dbReference>
<dbReference type="Pfam" id="PF02542">
    <property type="entry name" value="YgbB"/>
    <property type="match status" value="1"/>
</dbReference>
<dbReference type="NCBIfam" id="TIGR00151">
    <property type="entry name" value="ispF"/>
    <property type="match status" value="1"/>
</dbReference>
<evidence type="ECO:0000256" key="3">
    <source>
        <dbReference type="ARBA" id="ARBA00004709"/>
    </source>
</evidence>
<dbReference type="InterPro" id="IPR003526">
    <property type="entry name" value="MECDP_synthase"/>
</dbReference>
<reference evidence="10" key="1">
    <citation type="submission" date="2018-05" db="EMBL/GenBank/DDBJ databases">
        <authorList>
            <person name="Lanie J.A."/>
            <person name="Ng W.-L."/>
            <person name="Kazmierczak K.M."/>
            <person name="Andrzejewski T.M."/>
            <person name="Davidsen T.M."/>
            <person name="Wayne K.J."/>
            <person name="Tettelin H."/>
            <person name="Glass J.I."/>
            <person name="Rusch D."/>
            <person name="Podicherti R."/>
            <person name="Tsui H.-C.T."/>
            <person name="Winkler M.E."/>
        </authorList>
    </citation>
    <scope>NUCLEOTIDE SEQUENCE</scope>
</reference>
<dbReference type="EC" id="4.6.1.12" evidence="4"/>
<proteinExistence type="inferred from homology"/>
<evidence type="ECO:0000256" key="2">
    <source>
        <dbReference type="ARBA" id="ARBA00001968"/>
    </source>
</evidence>
<sequence length="174" mass="18363">MSTPKNPESQESRSGIGFDSHPLAEGRKLVLGGVTITHDKGLSGHSDGDVLVHAIMDALLGAANLGDKGIHFPSSDPQYKDISSLILLERVGVLVAQDGWRLSNVDATILAQNPKLSPFNLEMRENVAGSLSISTDRVSVKVTTTDYLGFVGREEGIAAIAVVFLMSAIPGGQL</sequence>
<dbReference type="PANTHER" id="PTHR43181">
    <property type="entry name" value="2-C-METHYL-D-ERYTHRITOL 2,4-CYCLODIPHOSPHATE SYNTHASE, CHLOROPLASTIC"/>
    <property type="match status" value="1"/>
</dbReference>
<dbReference type="GO" id="GO:0016114">
    <property type="term" value="P:terpenoid biosynthetic process"/>
    <property type="evidence" value="ECO:0007669"/>
    <property type="project" value="InterPro"/>
</dbReference>
<feature type="region of interest" description="Disordered" evidence="8">
    <location>
        <begin position="1"/>
        <end position="21"/>
    </location>
</feature>
<dbReference type="GO" id="GO:0008685">
    <property type="term" value="F:2-C-methyl-D-erythritol 2,4-cyclodiphosphate synthase activity"/>
    <property type="evidence" value="ECO:0007669"/>
    <property type="project" value="UniProtKB-EC"/>
</dbReference>
<dbReference type="InterPro" id="IPR036571">
    <property type="entry name" value="MECDP_synthase_sf"/>
</dbReference>
<dbReference type="PANTHER" id="PTHR43181:SF1">
    <property type="entry name" value="2-C-METHYL-D-ERYTHRITOL 2,4-CYCLODIPHOSPHATE SYNTHASE, CHLOROPLASTIC"/>
    <property type="match status" value="1"/>
</dbReference>
<dbReference type="SUPFAM" id="SSF69765">
    <property type="entry name" value="IpsF-like"/>
    <property type="match status" value="1"/>
</dbReference>
<dbReference type="GO" id="GO:0046872">
    <property type="term" value="F:metal ion binding"/>
    <property type="evidence" value="ECO:0007669"/>
    <property type="project" value="UniProtKB-KW"/>
</dbReference>